<dbReference type="InterPro" id="IPR024953">
    <property type="entry name" value="PP_kinase_middle"/>
</dbReference>
<dbReference type="Pfam" id="PF13090">
    <property type="entry name" value="PP_kinase_C"/>
    <property type="match status" value="1"/>
</dbReference>
<dbReference type="SUPFAM" id="SSF140356">
    <property type="entry name" value="PPK N-terminal domain-like"/>
    <property type="match status" value="1"/>
</dbReference>
<dbReference type="CDD" id="cd09169">
    <property type="entry name" value="PLDc_PPK1_C2_unchar"/>
    <property type="match status" value="1"/>
</dbReference>
<evidence type="ECO:0000256" key="5">
    <source>
        <dbReference type="ARBA" id="ARBA00022840"/>
    </source>
</evidence>
<dbReference type="Gene3D" id="1.20.58.310">
    <property type="entry name" value="Polyphosphate kinase N-terminal domain"/>
    <property type="match status" value="1"/>
</dbReference>
<dbReference type="Pfam" id="PF17941">
    <property type="entry name" value="PP_kinase_C_1"/>
    <property type="match status" value="1"/>
</dbReference>
<dbReference type="Proteomes" id="UP000215383">
    <property type="component" value="Chromosome 1"/>
</dbReference>
<comment type="catalytic activity">
    <reaction evidence="6 7">
        <text>[phosphate](n) + ATP = [phosphate](n+1) + ADP</text>
        <dbReference type="Rhea" id="RHEA:19573"/>
        <dbReference type="Rhea" id="RHEA-COMP:9859"/>
        <dbReference type="Rhea" id="RHEA-COMP:14280"/>
        <dbReference type="ChEBI" id="CHEBI:16838"/>
        <dbReference type="ChEBI" id="CHEBI:30616"/>
        <dbReference type="ChEBI" id="CHEBI:456216"/>
        <dbReference type="EC" id="2.7.4.1"/>
    </reaction>
</comment>
<dbReference type="Pfam" id="PF02503">
    <property type="entry name" value="PP_kinase"/>
    <property type="match status" value="1"/>
</dbReference>
<dbReference type="Gene3D" id="3.30.1840.10">
    <property type="entry name" value="Polyphosphate kinase middle domain"/>
    <property type="match status" value="1"/>
</dbReference>
<evidence type="ECO:0000256" key="1">
    <source>
        <dbReference type="ARBA" id="ARBA00022553"/>
    </source>
</evidence>
<keyword evidence="5 6" id="KW-0067">ATP-binding</keyword>
<accession>A0A239TP52</accession>
<evidence type="ECO:0000259" key="9">
    <source>
        <dbReference type="Pfam" id="PF13089"/>
    </source>
</evidence>
<dbReference type="InterPro" id="IPR025200">
    <property type="entry name" value="PPK_C_dom2"/>
</dbReference>
<evidence type="ECO:0000259" key="10">
    <source>
        <dbReference type="Pfam" id="PF13090"/>
    </source>
</evidence>
<reference evidence="12 13" key="1">
    <citation type="submission" date="2017-06" db="EMBL/GenBank/DDBJ databases">
        <authorList>
            <consortium name="Pathogen Informatics"/>
        </authorList>
    </citation>
    <scope>NUCLEOTIDE SEQUENCE [LARGE SCALE GENOMIC DNA]</scope>
    <source>
        <strain evidence="12 13">NCTC10570</strain>
    </source>
</reference>
<dbReference type="InterPro" id="IPR036830">
    <property type="entry name" value="PP_kinase_middle_dom_sf"/>
</dbReference>
<evidence type="ECO:0000256" key="6">
    <source>
        <dbReference type="HAMAP-Rule" id="MF_00347"/>
    </source>
</evidence>
<dbReference type="GO" id="GO:0008976">
    <property type="term" value="F:polyphosphate kinase activity"/>
    <property type="evidence" value="ECO:0007669"/>
    <property type="project" value="UniProtKB-UniRule"/>
</dbReference>
<dbReference type="SUPFAM" id="SSF56024">
    <property type="entry name" value="Phospholipase D/nuclease"/>
    <property type="match status" value="2"/>
</dbReference>
<evidence type="ECO:0000256" key="7">
    <source>
        <dbReference type="RuleBase" id="RU003800"/>
    </source>
</evidence>
<feature type="binding site" evidence="6">
    <location>
        <position position="568"/>
    </location>
    <ligand>
        <name>ATP</name>
        <dbReference type="ChEBI" id="CHEBI:30616"/>
    </ligand>
</feature>
<proteinExistence type="inferred from homology"/>
<keyword evidence="2 6" id="KW-0808">Transferase</keyword>
<comment type="PTM">
    <text evidence="6 7">An intermediate of this reaction is the autophosphorylated ppk in which a phosphate is covalently linked to a histidine residue through a N-P bond.</text>
</comment>
<dbReference type="InterPro" id="IPR036832">
    <property type="entry name" value="PPK_N_dom_sf"/>
</dbReference>
<feature type="binding site" evidence="6">
    <location>
        <position position="408"/>
    </location>
    <ligand>
        <name>Mg(2+)</name>
        <dbReference type="ChEBI" id="CHEBI:18420"/>
    </ligand>
</feature>
<comment type="similarity">
    <text evidence="6 7">Belongs to the polyphosphate kinase 1 (PPK1) family.</text>
</comment>
<dbReference type="NCBIfam" id="TIGR03705">
    <property type="entry name" value="poly_P_kin"/>
    <property type="match status" value="1"/>
</dbReference>
<dbReference type="RefSeq" id="WP_027890289.1">
    <property type="nucleotide sequence ID" value="NZ_JACJJR010000016.1"/>
</dbReference>
<comment type="function">
    <text evidence="6 7">Catalyzes the reversible transfer of the terminal phosphate of ATP to form a long-chain polyphosphate (polyP).</text>
</comment>
<dbReference type="HAMAP" id="MF_00347">
    <property type="entry name" value="Polyphosphate_kinase"/>
    <property type="match status" value="1"/>
</dbReference>
<organism evidence="12 13">
    <name type="scientific">Megamonas hypermegale</name>
    <dbReference type="NCBI Taxonomy" id="158847"/>
    <lineage>
        <taxon>Bacteria</taxon>
        <taxon>Bacillati</taxon>
        <taxon>Bacillota</taxon>
        <taxon>Negativicutes</taxon>
        <taxon>Selenomonadales</taxon>
        <taxon>Selenomonadaceae</taxon>
        <taxon>Megamonas</taxon>
    </lineage>
</organism>
<protein>
    <recommendedName>
        <fullName evidence="6 7">Polyphosphate kinase</fullName>
        <ecNumber evidence="6 7">2.7.4.1</ecNumber>
    </recommendedName>
    <alternativeName>
        <fullName evidence="6">ATP-polyphosphate phosphotransferase</fullName>
    </alternativeName>
    <alternativeName>
        <fullName evidence="6">Polyphosphoric acid kinase</fullName>
    </alternativeName>
</protein>
<keyword evidence="4 6" id="KW-0418">Kinase</keyword>
<sequence>MDNKIDTTYTQNRELSWLRFNERVLEEAIDENVPLYEKLKFVAIYASNLDEFYRVRVGSLWDLASIETHEFDNKSFMTPKQQLAKIFETTKKLNQKADKIFADVEKNLKKAGIERKKVNSLTTKDKAYVKDYFDNFVRPFLSPQIINVRHPFPHLINKALYVGIVLTRKKRKVFGIIPVPANLPKIIYLPNKTKLRYVMMEDIIASYANKIFDGYEVEKSLILSVTRSADISLDDERLDLGEDFLEHAREVLLKRQRLAPVRLEVEGEFDSSMIKYVTNQFKITEKQIFTYKSPINKSYIFSLGSKFTDEQKNMLMYPPFSPSTICCVPENANIMDYVSQNDVMLQYPYQSFDIFLKFIKEAVTNDKVFAIKITLYRVGSHKAQLMNYLAMAAKMGKDVTVLMELRARFDEENNINWAEFLQDAGCKVIYGMEGYKVHSKICLIMKQENDGIKYFTQIGTGNYNASTSSLYTDISLITSNEGIGKDAVEFFQNMGIDNLYGEEYKHLLVAPVSLKPTLLKLIQGEIEKAQNGQETSIFLKMNSLTDRQLIDALKDASQAGVKIKMIIRGICCILPGIKGKTENIEVISVVGRFLEHSRVYCFGTGDEMKMYISSADWMTRNTENRVEIAAPIYDRKIKESIYDTLCIMWKDNLKARILQSNGTYKKPEIKEGDELLDCQNYLRHEYKVGRRITLHREINKE</sequence>
<evidence type="ECO:0000256" key="2">
    <source>
        <dbReference type="ARBA" id="ARBA00022679"/>
    </source>
</evidence>
<dbReference type="InterPro" id="IPR041108">
    <property type="entry name" value="PP_kinase_C_1"/>
</dbReference>
<feature type="domain" description="Polyphosphate kinase N-terminal" evidence="9">
    <location>
        <begin position="11"/>
        <end position="114"/>
    </location>
</feature>
<feature type="binding site" evidence="6">
    <location>
        <position position="471"/>
    </location>
    <ligand>
        <name>ATP</name>
        <dbReference type="ChEBI" id="CHEBI:30616"/>
    </ligand>
</feature>
<dbReference type="GO" id="GO:0006799">
    <property type="term" value="P:polyphosphate biosynthetic process"/>
    <property type="evidence" value="ECO:0007669"/>
    <property type="project" value="UniProtKB-UniRule"/>
</dbReference>
<dbReference type="GO" id="GO:0005524">
    <property type="term" value="F:ATP binding"/>
    <property type="evidence" value="ECO:0007669"/>
    <property type="project" value="UniProtKB-KW"/>
</dbReference>
<dbReference type="NCBIfam" id="NF003921">
    <property type="entry name" value="PRK05443.2-2"/>
    <property type="match status" value="1"/>
</dbReference>
<gene>
    <name evidence="6 12" type="primary">ppk</name>
    <name evidence="12" type="ORF">SAMEA4364220_01026</name>
</gene>
<evidence type="ECO:0000256" key="3">
    <source>
        <dbReference type="ARBA" id="ARBA00022741"/>
    </source>
</evidence>
<dbReference type="EC" id="2.7.4.1" evidence="6 7"/>
<evidence type="ECO:0000313" key="12">
    <source>
        <dbReference type="EMBL" id="SNU98978.1"/>
    </source>
</evidence>
<name>A0A239TP52_9FIRM</name>
<dbReference type="InterPro" id="IPR025198">
    <property type="entry name" value="PPK_N_dom"/>
</dbReference>
<comment type="cofactor">
    <cofactor evidence="6">
        <name>Mg(2+)</name>
        <dbReference type="ChEBI" id="CHEBI:18420"/>
    </cofactor>
</comment>
<feature type="binding site" evidence="6">
    <location>
        <position position="48"/>
    </location>
    <ligand>
        <name>ATP</name>
        <dbReference type="ChEBI" id="CHEBI:30616"/>
    </ligand>
</feature>
<dbReference type="NCBIfam" id="NF003917">
    <property type="entry name" value="PRK05443.1-1"/>
    <property type="match status" value="1"/>
</dbReference>
<dbReference type="GO" id="GO:0009358">
    <property type="term" value="C:polyphosphate kinase complex"/>
    <property type="evidence" value="ECO:0007669"/>
    <property type="project" value="InterPro"/>
</dbReference>
<evidence type="ECO:0000259" key="8">
    <source>
        <dbReference type="Pfam" id="PF02503"/>
    </source>
</evidence>
<keyword evidence="13" id="KW-1185">Reference proteome</keyword>
<dbReference type="GO" id="GO:0046872">
    <property type="term" value="F:metal ion binding"/>
    <property type="evidence" value="ECO:0007669"/>
    <property type="project" value="UniProtKB-KW"/>
</dbReference>
<dbReference type="EMBL" id="LT906446">
    <property type="protein sequence ID" value="SNU98978.1"/>
    <property type="molecule type" value="Genomic_DNA"/>
</dbReference>
<feature type="binding site" evidence="6">
    <location>
        <position position="377"/>
    </location>
    <ligand>
        <name>Mg(2+)</name>
        <dbReference type="ChEBI" id="CHEBI:18420"/>
    </ligand>
</feature>
<dbReference type="PANTHER" id="PTHR30218:SF0">
    <property type="entry name" value="POLYPHOSPHATE KINASE"/>
    <property type="match status" value="1"/>
</dbReference>
<feature type="domain" description="Polyphosphate kinase middle" evidence="8">
    <location>
        <begin position="125"/>
        <end position="303"/>
    </location>
</feature>
<evidence type="ECO:0000313" key="13">
    <source>
        <dbReference type="Proteomes" id="UP000215383"/>
    </source>
</evidence>
<keyword evidence="6" id="KW-0479">Metal-binding</keyword>
<keyword evidence="1 6" id="KW-0597">Phosphoprotein</keyword>
<feature type="binding site" evidence="6">
    <location>
        <position position="596"/>
    </location>
    <ligand>
        <name>ATP</name>
        <dbReference type="ChEBI" id="CHEBI:30616"/>
    </ligand>
</feature>
<dbReference type="PIRSF" id="PIRSF015589">
    <property type="entry name" value="PP_kinase"/>
    <property type="match status" value="1"/>
</dbReference>
<evidence type="ECO:0000259" key="11">
    <source>
        <dbReference type="Pfam" id="PF17941"/>
    </source>
</evidence>
<dbReference type="AlphaFoldDB" id="A0A239TP52"/>
<dbReference type="SUPFAM" id="SSF143724">
    <property type="entry name" value="PHP14-like"/>
    <property type="match status" value="1"/>
</dbReference>
<dbReference type="PANTHER" id="PTHR30218">
    <property type="entry name" value="POLYPHOSPHATE KINASE"/>
    <property type="match status" value="1"/>
</dbReference>
<evidence type="ECO:0000256" key="4">
    <source>
        <dbReference type="ARBA" id="ARBA00022777"/>
    </source>
</evidence>
<feature type="domain" description="Polyphosphate kinase C-terminal" evidence="11">
    <location>
        <begin position="333"/>
        <end position="494"/>
    </location>
</feature>
<keyword evidence="6" id="KW-0460">Magnesium</keyword>
<feature type="active site" description="Phosphohistidine intermediate" evidence="6">
    <location>
        <position position="438"/>
    </location>
</feature>
<dbReference type="Pfam" id="PF13089">
    <property type="entry name" value="PP_kinase_N"/>
    <property type="match status" value="1"/>
</dbReference>
<dbReference type="Gene3D" id="3.30.870.10">
    <property type="entry name" value="Endonuclease Chain A"/>
    <property type="match status" value="2"/>
</dbReference>
<dbReference type="InterPro" id="IPR003414">
    <property type="entry name" value="PP_kinase"/>
</dbReference>
<keyword evidence="3 6" id="KW-0547">Nucleotide-binding</keyword>
<feature type="domain" description="Polyphosphate kinase C-terminal" evidence="10">
    <location>
        <begin position="507"/>
        <end position="669"/>
    </location>
</feature>
<dbReference type="GeneID" id="78507037"/>
<dbReference type="eggNOG" id="COG0855">
    <property type="taxonomic scope" value="Bacteria"/>
</dbReference>